<dbReference type="Gene3D" id="1.10.510.10">
    <property type="entry name" value="Transferase(Phosphotransferase) domain 1"/>
    <property type="match status" value="1"/>
</dbReference>
<dbReference type="CDD" id="cd00180">
    <property type="entry name" value="PKc"/>
    <property type="match status" value="1"/>
</dbReference>
<dbReference type="InterPro" id="IPR011009">
    <property type="entry name" value="Kinase-like_dom_sf"/>
</dbReference>
<accession>A0A559L3D5</accession>
<dbReference type="SUPFAM" id="SSF56112">
    <property type="entry name" value="Protein kinase-like (PK-like)"/>
    <property type="match status" value="1"/>
</dbReference>
<dbReference type="PROSITE" id="PS50011">
    <property type="entry name" value="PROTEIN_KINASE_DOM"/>
    <property type="match status" value="1"/>
</dbReference>
<evidence type="ECO:0000313" key="3">
    <source>
        <dbReference type="EMBL" id="TVY67237.1"/>
    </source>
</evidence>
<gene>
    <name evidence="3" type="primary">pknB</name>
    <name evidence="3" type="ORF">Focb16_v011319</name>
</gene>
<feature type="domain" description="Protein kinase" evidence="2">
    <location>
        <begin position="187"/>
        <end position="599"/>
    </location>
</feature>
<dbReference type="InterPro" id="IPR000719">
    <property type="entry name" value="Prot_kinase_dom"/>
</dbReference>
<comment type="caution">
    <text evidence="3">The sequence shown here is derived from an EMBL/GenBank/DDBJ whole genome shotgun (WGS) entry which is preliminary data.</text>
</comment>
<dbReference type="GO" id="GO:0004672">
    <property type="term" value="F:protein kinase activity"/>
    <property type="evidence" value="ECO:0007669"/>
    <property type="project" value="InterPro"/>
</dbReference>
<evidence type="ECO:0000259" key="2">
    <source>
        <dbReference type="PROSITE" id="PS50011"/>
    </source>
</evidence>
<proteinExistence type="predicted"/>
<dbReference type="InterPro" id="IPR010730">
    <property type="entry name" value="HET"/>
</dbReference>
<keyword evidence="3" id="KW-0418">Kinase</keyword>
<dbReference type="Proteomes" id="UP000320707">
    <property type="component" value="Unassembled WGS sequence"/>
</dbReference>
<feature type="region of interest" description="Disordered" evidence="1">
    <location>
        <begin position="532"/>
        <end position="562"/>
    </location>
</feature>
<sequence>MSDDISYLESDSESGSESNSGLGSIICDSWETSQYYNGAEKHYLPRGVLKKLLTHETVYTEMNVERTPRNELLVDFIVNRANKVFALTCSIINGKDLYRAMKAFHAKGFDDESLPVERKMPIDGEGHKSTSSDPRFEVFNSEAFKPKLWTSLRLFDFYQKQWQFLAPAFDDKNFIYELDERLILPFKLVKSEAKQGTFGEIYQVEIHREHLSDSLFQVSHHEREKSFSLITQQPQKNGRRTNVAVKEIKTGPSMQDDAAEAFNIEAHALSKCRHVKHSNMLPCIAAIKMGLSHYFLFPWADGGNLRDFWKSEASPKLSSNLMMDALQQLCGLSKALELLHGYTSQAHADPSTTREEGGGIRHGDLKPENILRFRSSTPSDLGTLKIADMGLAKHHEVSTKLRQNMTSTKYGTLRYEPPETAVNKTQATSRLYDVWSMGCIILEFVVWLLDGQKGLDNFNDSIRGGVKHDYDPPYYTTRGAADQMVALVHPVVMQQLDDLSRRTEAQANGSALGDLVTIVKERLLIVDLPSEDRNTLEPSENNKGPKITHTRSPSDEESGIPRRVTAGYLRQSLTQILDRANNDPKYLFSGHILQPQPLTPIPFRTDSSSSLHPDMAKRMVQKETPATSLAITQMKGNIDIKVWDFIVDNEFAKNFLGSSSTRPTPTVANGNKSDTLCRKCAALDFWALDFRVRDRLSDLKSGIQHCRWCTMRWEASKHLEGKTERVVFSRAGSVIKLNESDPPVFSLFKPQDFETPSLLQIGRPRLRTSPREADHFRLIKRWLQVCDDDHDACRRDSRAKETTPPHISAYKMDSVESVVSRDLKNRKVTQLPTRLLDVGTEDSPKLRLCNTQSENNPVEVEYIALSHPWGEATVSNPHFCTTKSSVVAHSKEIKFEALPNTFKDAVYTTRALGVQYLWIDSLCIIQGPGGDFNTESSRMEQVFSSAYCVIAASRASGQCDGFLKDRIQSSENDYVTFSHGNNSPFYVSRYLDDFNNDVLEGSMNKRGWVLQERALARRTIYFTDKQTYFECGDGVRCETLTKMNNQLAALLGDPNFPQKAIVSTVASQETTRGQRILYYQDLYKGYSKLGFSHWEDRSVAMNGLEQRLAWGFKCRGKFGILGDSIQADHKSLLHRSLLWIRAIKKDSLRKIKFPRHRERVPTWSWMAFQGEIDYLSVPFGQVNWDTELKSPWQAMETKSTGRPETPSIRARAYRLSFREASSDVNLVFNSRGQLQPPISNALCVVVGRARGLVPEESRIHYVLLIRPSDSTCSSMSVETYERVGAGSLPGEFIDFRHPGYDVAIF</sequence>
<dbReference type="EMBL" id="SRMI01000007">
    <property type="protein sequence ID" value="TVY67237.1"/>
    <property type="molecule type" value="Genomic_DNA"/>
</dbReference>
<dbReference type="SMART" id="SM00220">
    <property type="entry name" value="S_TKc"/>
    <property type="match status" value="1"/>
</dbReference>
<name>A0A559L3D5_FUSOC</name>
<protein>
    <submittedName>
        <fullName evidence="3">Putative serine/threonine-protein kinase PknB</fullName>
    </submittedName>
</protein>
<dbReference type="GO" id="GO:0005524">
    <property type="term" value="F:ATP binding"/>
    <property type="evidence" value="ECO:0007669"/>
    <property type="project" value="InterPro"/>
</dbReference>
<evidence type="ECO:0000313" key="4">
    <source>
        <dbReference type="Proteomes" id="UP000320707"/>
    </source>
</evidence>
<dbReference type="PANTHER" id="PTHR33112:SF10">
    <property type="entry name" value="TOL"/>
    <property type="match status" value="1"/>
</dbReference>
<dbReference type="PANTHER" id="PTHR33112">
    <property type="entry name" value="DOMAIN PROTEIN, PUTATIVE-RELATED"/>
    <property type="match status" value="1"/>
</dbReference>
<evidence type="ECO:0000256" key="1">
    <source>
        <dbReference type="SAM" id="MobiDB-lite"/>
    </source>
</evidence>
<dbReference type="Pfam" id="PF06985">
    <property type="entry name" value="HET"/>
    <property type="match status" value="1"/>
</dbReference>
<organism evidence="3 4">
    <name type="scientific">Fusarium oxysporum f. sp. cubense</name>
    <dbReference type="NCBI Taxonomy" id="61366"/>
    <lineage>
        <taxon>Eukaryota</taxon>
        <taxon>Fungi</taxon>
        <taxon>Dikarya</taxon>
        <taxon>Ascomycota</taxon>
        <taxon>Pezizomycotina</taxon>
        <taxon>Sordariomycetes</taxon>
        <taxon>Hypocreomycetidae</taxon>
        <taxon>Hypocreales</taxon>
        <taxon>Nectriaceae</taxon>
        <taxon>Fusarium</taxon>
        <taxon>Fusarium oxysporum species complex</taxon>
    </lineage>
</organism>
<feature type="region of interest" description="Disordered" evidence="1">
    <location>
        <begin position="1"/>
        <end position="21"/>
    </location>
</feature>
<dbReference type="Pfam" id="PF00069">
    <property type="entry name" value="Pkinase"/>
    <property type="match status" value="1"/>
</dbReference>
<reference evidence="3 4" key="1">
    <citation type="journal article" date="2019" name="Microbiol. Resour. Announc.">
        <title>High-quality draft genome sequence of Fusarium oxysporum f. sp. cubense strain 160527, a causal agent of Panama disease.</title>
        <authorList>
            <person name="Asai S."/>
            <person name="Ayukawa Y."/>
            <person name="Gan P."/>
            <person name="Masuda S."/>
            <person name="Komatsu K."/>
            <person name="Shirasu K."/>
            <person name="Arie T."/>
        </authorList>
    </citation>
    <scope>NUCLEOTIDE SEQUENCE [LARGE SCALE GENOMIC DNA]</scope>
    <source>
        <strain evidence="3 4">160527</strain>
    </source>
</reference>
<keyword evidence="3" id="KW-0808">Transferase</keyword>